<gene>
    <name evidence="1" type="ORF">L202_08218</name>
</gene>
<reference evidence="1 2" key="1">
    <citation type="submission" date="2016-06" db="EMBL/GenBank/DDBJ databases">
        <title>Evolution of pathogenesis and genome organization in the Tremellales.</title>
        <authorList>
            <person name="Cuomo C."/>
            <person name="Litvintseva A."/>
            <person name="Heitman J."/>
            <person name="Chen Y."/>
            <person name="Sun S."/>
            <person name="Springer D."/>
            <person name="Dromer F."/>
            <person name="Young S."/>
            <person name="Zeng Q."/>
            <person name="Chapman S."/>
            <person name="Gujja S."/>
            <person name="Saif S."/>
            <person name="Birren B."/>
        </authorList>
    </citation>
    <scope>NUCLEOTIDE SEQUENCE [LARGE SCALE GENOMIC DNA]</scope>
    <source>
        <strain evidence="1 2">CBS 6039</strain>
    </source>
</reference>
<dbReference type="OrthoDB" id="532500at2759"/>
<accession>A0A1E3H900</accession>
<name>A0A1E3H900_9TREE</name>
<sequence>MEPANIATYYKQLACSVKLATPAERQAQGITLSEAGQMRRAVMVAPVEFSKTKRRGPA</sequence>
<organism evidence="1 2">
    <name type="scientific">Cryptococcus amylolentus CBS 6039</name>
    <dbReference type="NCBI Taxonomy" id="1295533"/>
    <lineage>
        <taxon>Eukaryota</taxon>
        <taxon>Fungi</taxon>
        <taxon>Dikarya</taxon>
        <taxon>Basidiomycota</taxon>
        <taxon>Agaricomycotina</taxon>
        <taxon>Tremellomycetes</taxon>
        <taxon>Tremellales</taxon>
        <taxon>Cryptococcaceae</taxon>
        <taxon>Cryptococcus</taxon>
    </lineage>
</organism>
<keyword evidence="2" id="KW-1185">Reference proteome</keyword>
<dbReference type="EMBL" id="AWGJ01000014">
    <property type="protein sequence ID" value="ODN72783.1"/>
    <property type="molecule type" value="Genomic_DNA"/>
</dbReference>
<comment type="caution">
    <text evidence="1">The sequence shown here is derived from an EMBL/GenBank/DDBJ whole genome shotgun (WGS) entry which is preliminary data.</text>
</comment>
<proteinExistence type="predicted"/>
<evidence type="ECO:0000313" key="2">
    <source>
        <dbReference type="Proteomes" id="UP000094065"/>
    </source>
</evidence>
<dbReference type="Proteomes" id="UP000094065">
    <property type="component" value="Unassembled WGS sequence"/>
</dbReference>
<dbReference type="STRING" id="1295533.A0A1E3H900"/>
<protein>
    <submittedName>
        <fullName evidence="1">Uncharacterized protein</fullName>
    </submittedName>
</protein>
<evidence type="ECO:0000313" key="1">
    <source>
        <dbReference type="EMBL" id="ODN72783.1"/>
    </source>
</evidence>
<dbReference type="AlphaFoldDB" id="A0A1E3H900"/>
<dbReference type="GeneID" id="30159527"/>
<dbReference type="RefSeq" id="XP_018988724.1">
    <property type="nucleotide sequence ID" value="XM_019143061.1"/>
</dbReference>